<keyword evidence="1 5" id="KW-0132">Cell division</keyword>
<dbReference type="STRING" id="1147123.SAMN05443428_105110"/>
<evidence type="ECO:0000313" key="6">
    <source>
        <dbReference type="EMBL" id="SKA83574.1"/>
    </source>
</evidence>
<dbReference type="RefSeq" id="WP_078695928.1">
    <property type="nucleotide sequence ID" value="NZ_FUYH01000005.1"/>
</dbReference>
<evidence type="ECO:0000256" key="5">
    <source>
        <dbReference type="HAMAP-Rule" id="MF_01197"/>
    </source>
</evidence>
<comment type="subcellular location">
    <subcellularLocation>
        <location evidence="5">Cytoplasm</location>
    </subcellularLocation>
    <text evidence="5">Localizes to the division site, in a FtsZ-dependent manner.</text>
</comment>
<reference evidence="7" key="1">
    <citation type="submission" date="2017-02" db="EMBL/GenBank/DDBJ databases">
        <authorList>
            <person name="Varghese N."/>
            <person name="Submissions S."/>
        </authorList>
    </citation>
    <scope>NUCLEOTIDE SEQUENCE [LARGE SCALE GENOMIC DNA]</scope>
    <source>
        <strain evidence="7">USBA 833</strain>
    </source>
</reference>
<dbReference type="AlphaFoldDB" id="A0A1T4X1U8"/>
<evidence type="ECO:0000313" key="7">
    <source>
        <dbReference type="Proteomes" id="UP000190105"/>
    </source>
</evidence>
<evidence type="ECO:0000256" key="3">
    <source>
        <dbReference type="ARBA" id="ARBA00023306"/>
    </source>
</evidence>
<keyword evidence="2 5" id="KW-0717">Septation</keyword>
<organism evidence="6 7">
    <name type="scientific">Caloramator quimbayensis</name>
    <dbReference type="NCBI Taxonomy" id="1147123"/>
    <lineage>
        <taxon>Bacteria</taxon>
        <taxon>Bacillati</taxon>
        <taxon>Bacillota</taxon>
        <taxon>Clostridia</taxon>
        <taxon>Eubacteriales</taxon>
        <taxon>Clostridiaceae</taxon>
        <taxon>Caloramator</taxon>
    </lineage>
</organism>
<comment type="similarity">
    <text evidence="5">Belongs to the SepF family.</text>
</comment>
<comment type="subunit">
    <text evidence="5">Homodimer. Interacts with FtsZ.</text>
</comment>
<comment type="function">
    <text evidence="4 5">Cell division protein that is part of the divisome complex and is recruited early to the Z-ring. Probably stimulates Z-ring formation, perhaps through the cross-linking of FtsZ protofilaments. Its function overlaps with FtsA.</text>
</comment>
<dbReference type="InterPro" id="IPR023052">
    <property type="entry name" value="Cell_div_SepF"/>
</dbReference>
<gene>
    <name evidence="5" type="primary">sepF</name>
    <name evidence="6" type="ORF">SAMN05443428_105110</name>
</gene>
<keyword evidence="7" id="KW-1185">Reference proteome</keyword>
<name>A0A1T4X1U8_9CLOT</name>
<dbReference type="InterPro" id="IPR007561">
    <property type="entry name" value="Cell_div_SepF/SepF-rel"/>
</dbReference>
<dbReference type="Pfam" id="PF04472">
    <property type="entry name" value="SepF"/>
    <property type="match status" value="1"/>
</dbReference>
<protein>
    <recommendedName>
        <fullName evidence="5">Cell division protein SepF</fullName>
    </recommendedName>
</protein>
<dbReference type="HAMAP" id="MF_01197">
    <property type="entry name" value="SepF"/>
    <property type="match status" value="1"/>
</dbReference>
<dbReference type="GO" id="GO:0005737">
    <property type="term" value="C:cytoplasm"/>
    <property type="evidence" value="ECO:0007669"/>
    <property type="project" value="UniProtKB-SubCell"/>
</dbReference>
<dbReference type="Gene3D" id="3.30.110.150">
    <property type="entry name" value="SepF-like protein"/>
    <property type="match status" value="1"/>
</dbReference>
<evidence type="ECO:0000256" key="4">
    <source>
        <dbReference type="ARBA" id="ARBA00044936"/>
    </source>
</evidence>
<dbReference type="OrthoDB" id="9815206at2"/>
<evidence type="ECO:0000256" key="1">
    <source>
        <dbReference type="ARBA" id="ARBA00022618"/>
    </source>
</evidence>
<dbReference type="InterPro" id="IPR038594">
    <property type="entry name" value="SepF-like_sf"/>
</dbReference>
<accession>A0A1T4X1U8</accession>
<sequence>MSGNLFKPLNKMMGAIGLTDYEEEDVSSEDTDDEIEEVPQVINSKKNKIVSIKNNNILPRIVLKKPVEFQDIMEIIDDVKSKRTVVINMIEVDSKHAQRMIDYIVGACYALNGSFEEITKSIYIFAPENVEVSNELKSEISRNNFFSFNDR</sequence>
<dbReference type="GO" id="GO:0000917">
    <property type="term" value="P:division septum assembly"/>
    <property type="evidence" value="ECO:0007669"/>
    <property type="project" value="UniProtKB-KW"/>
</dbReference>
<keyword evidence="3 5" id="KW-0131">Cell cycle</keyword>
<evidence type="ECO:0000256" key="2">
    <source>
        <dbReference type="ARBA" id="ARBA00023210"/>
    </source>
</evidence>
<dbReference type="EMBL" id="FUYH01000005">
    <property type="protein sequence ID" value="SKA83574.1"/>
    <property type="molecule type" value="Genomic_DNA"/>
</dbReference>
<proteinExistence type="inferred from homology"/>
<dbReference type="PANTHER" id="PTHR35798:SF1">
    <property type="entry name" value="CELL DIVISION PROTEIN SEPF"/>
    <property type="match status" value="1"/>
</dbReference>
<dbReference type="GO" id="GO:0043093">
    <property type="term" value="P:FtsZ-dependent cytokinesis"/>
    <property type="evidence" value="ECO:0007669"/>
    <property type="project" value="UniProtKB-UniRule"/>
</dbReference>
<dbReference type="Proteomes" id="UP000190105">
    <property type="component" value="Unassembled WGS sequence"/>
</dbReference>
<dbReference type="PANTHER" id="PTHR35798">
    <property type="entry name" value="CELL DIVISION PROTEIN SEPF"/>
    <property type="match status" value="1"/>
</dbReference>
<keyword evidence="5" id="KW-0963">Cytoplasm</keyword>